<comment type="subunit">
    <text evidence="10">The complex is composed of two ATP-binding proteins (NikD and NikE), two transmembrane proteins (NikB and NikC) and a solute-binding protein (NikA).</text>
</comment>
<dbReference type="GO" id="GO:0005524">
    <property type="term" value="F:ATP binding"/>
    <property type="evidence" value="ECO:0007669"/>
    <property type="project" value="UniProtKB-KW"/>
</dbReference>
<evidence type="ECO:0000256" key="9">
    <source>
        <dbReference type="ARBA" id="ARBA00023136"/>
    </source>
</evidence>
<dbReference type="PROSITE" id="PS00211">
    <property type="entry name" value="ABC_TRANSPORTER_1"/>
    <property type="match status" value="1"/>
</dbReference>
<evidence type="ECO:0000256" key="13">
    <source>
        <dbReference type="ARBA" id="ARBA00048610"/>
    </source>
</evidence>
<keyword evidence="16" id="KW-1185">Reference proteome</keyword>
<evidence type="ECO:0000313" key="15">
    <source>
        <dbReference type="EMBL" id="GGD15798.1"/>
    </source>
</evidence>
<dbReference type="RefSeq" id="WP_188850247.1">
    <property type="nucleotide sequence ID" value="NZ_BMJJ01000003.1"/>
</dbReference>
<accession>A0A916XVX4</accession>
<evidence type="ECO:0000256" key="10">
    <source>
        <dbReference type="ARBA" id="ARBA00038669"/>
    </source>
</evidence>
<evidence type="ECO:0000256" key="12">
    <source>
        <dbReference type="ARBA" id="ARBA00044143"/>
    </source>
</evidence>
<gene>
    <name evidence="15" type="ORF">GCM10011335_18220</name>
</gene>
<comment type="catalytic activity">
    <reaction evidence="13">
        <text>Ni(2+)(out) + ATP + H2O = Ni(2+)(in) + ADP + phosphate + H(+)</text>
        <dbReference type="Rhea" id="RHEA:15557"/>
        <dbReference type="ChEBI" id="CHEBI:15377"/>
        <dbReference type="ChEBI" id="CHEBI:15378"/>
        <dbReference type="ChEBI" id="CHEBI:30616"/>
        <dbReference type="ChEBI" id="CHEBI:43474"/>
        <dbReference type="ChEBI" id="CHEBI:49786"/>
        <dbReference type="ChEBI" id="CHEBI:456216"/>
        <dbReference type="EC" id="7.2.2.11"/>
    </reaction>
    <physiologicalReaction direction="left-to-right" evidence="13">
        <dbReference type="Rhea" id="RHEA:15558"/>
    </physiologicalReaction>
</comment>
<reference evidence="15" key="2">
    <citation type="submission" date="2020-09" db="EMBL/GenBank/DDBJ databases">
        <authorList>
            <person name="Sun Q."/>
            <person name="Zhou Y."/>
        </authorList>
    </citation>
    <scope>NUCLEOTIDE SEQUENCE</scope>
    <source>
        <strain evidence="15">CGMCC 1.15493</strain>
    </source>
</reference>
<dbReference type="Pfam" id="PF00005">
    <property type="entry name" value="ABC_tran"/>
    <property type="match status" value="1"/>
</dbReference>
<dbReference type="InterPro" id="IPR003439">
    <property type="entry name" value="ABC_transporter-like_ATP-bd"/>
</dbReference>
<proteinExistence type="inferred from homology"/>
<dbReference type="GO" id="GO:0016887">
    <property type="term" value="F:ATP hydrolysis activity"/>
    <property type="evidence" value="ECO:0007669"/>
    <property type="project" value="InterPro"/>
</dbReference>
<evidence type="ECO:0000256" key="2">
    <source>
        <dbReference type="ARBA" id="ARBA00005417"/>
    </source>
</evidence>
<dbReference type="InterPro" id="IPR050388">
    <property type="entry name" value="ABC_Ni/Peptide_Import"/>
</dbReference>
<evidence type="ECO:0000256" key="6">
    <source>
        <dbReference type="ARBA" id="ARBA00022840"/>
    </source>
</evidence>
<dbReference type="GO" id="GO:0005886">
    <property type="term" value="C:plasma membrane"/>
    <property type="evidence" value="ECO:0007669"/>
    <property type="project" value="UniProtKB-SubCell"/>
</dbReference>
<dbReference type="InterPro" id="IPR017871">
    <property type="entry name" value="ABC_transporter-like_CS"/>
</dbReference>
<keyword evidence="9" id="KW-0472">Membrane</keyword>
<dbReference type="EC" id="7.2.2.11" evidence="11"/>
<dbReference type="PANTHER" id="PTHR43297:SF13">
    <property type="entry name" value="NICKEL ABC TRANSPORTER, ATP-BINDING PROTEIN"/>
    <property type="match status" value="1"/>
</dbReference>
<dbReference type="SMART" id="SM00382">
    <property type="entry name" value="AAA"/>
    <property type="match status" value="1"/>
</dbReference>
<feature type="domain" description="ABC transporter" evidence="14">
    <location>
        <begin position="2"/>
        <end position="248"/>
    </location>
</feature>
<dbReference type="PROSITE" id="PS50893">
    <property type="entry name" value="ABC_TRANSPORTER_2"/>
    <property type="match status" value="1"/>
</dbReference>
<dbReference type="PANTHER" id="PTHR43297">
    <property type="entry name" value="OLIGOPEPTIDE TRANSPORT ATP-BINDING PROTEIN APPD"/>
    <property type="match status" value="1"/>
</dbReference>
<dbReference type="InterPro" id="IPR027417">
    <property type="entry name" value="P-loop_NTPase"/>
</dbReference>
<keyword evidence="5" id="KW-0547">Nucleotide-binding</keyword>
<dbReference type="Gene3D" id="3.40.50.300">
    <property type="entry name" value="P-loop containing nucleotide triphosphate hydrolases"/>
    <property type="match status" value="1"/>
</dbReference>
<keyword evidence="7" id="KW-1278">Translocase</keyword>
<evidence type="ECO:0000313" key="16">
    <source>
        <dbReference type="Proteomes" id="UP000613160"/>
    </source>
</evidence>
<evidence type="ECO:0000256" key="11">
    <source>
        <dbReference type="ARBA" id="ARBA00039098"/>
    </source>
</evidence>
<evidence type="ECO:0000256" key="1">
    <source>
        <dbReference type="ARBA" id="ARBA00004417"/>
    </source>
</evidence>
<evidence type="ECO:0000256" key="8">
    <source>
        <dbReference type="ARBA" id="ARBA00023065"/>
    </source>
</evidence>
<dbReference type="InterPro" id="IPR003593">
    <property type="entry name" value="AAA+_ATPase"/>
</dbReference>
<keyword evidence="8" id="KW-0406">Ion transport</keyword>
<keyword evidence="6 15" id="KW-0067">ATP-binding</keyword>
<comment type="caution">
    <text evidence="15">The sequence shown here is derived from an EMBL/GenBank/DDBJ whole genome shotgun (WGS) entry which is preliminary data.</text>
</comment>
<comment type="subcellular location">
    <subcellularLocation>
        <location evidence="1">Cell inner membrane</location>
        <topology evidence="1">Peripheral membrane protein</topology>
    </subcellularLocation>
</comment>
<protein>
    <recommendedName>
        <fullName evidence="12">Nickel import system ATP-binding protein NikD</fullName>
        <ecNumber evidence="11">7.2.2.11</ecNumber>
    </recommendedName>
</protein>
<dbReference type="SUPFAM" id="SSF52540">
    <property type="entry name" value="P-loop containing nucleoside triphosphate hydrolases"/>
    <property type="match status" value="1"/>
</dbReference>
<evidence type="ECO:0000256" key="5">
    <source>
        <dbReference type="ARBA" id="ARBA00022741"/>
    </source>
</evidence>
<comment type="similarity">
    <text evidence="2">Belongs to the ABC transporter superfamily.</text>
</comment>
<evidence type="ECO:0000259" key="14">
    <source>
        <dbReference type="PROSITE" id="PS50893"/>
    </source>
</evidence>
<dbReference type="AlphaFoldDB" id="A0A916XVX4"/>
<evidence type="ECO:0000256" key="4">
    <source>
        <dbReference type="ARBA" id="ARBA00022475"/>
    </source>
</evidence>
<dbReference type="EMBL" id="BMJJ01000003">
    <property type="protein sequence ID" value="GGD15798.1"/>
    <property type="molecule type" value="Genomic_DNA"/>
</dbReference>
<reference evidence="15" key="1">
    <citation type="journal article" date="2014" name="Int. J. Syst. Evol. Microbiol.">
        <title>Complete genome sequence of Corynebacterium casei LMG S-19264T (=DSM 44701T), isolated from a smear-ripened cheese.</title>
        <authorList>
            <consortium name="US DOE Joint Genome Institute (JGI-PGF)"/>
            <person name="Walter F."/>
            <person name="Albersmeier A."/>
            <person name="Kalinowski J."/>
            <person name="Ruckert C."/>
        </authorList>
    </citation>
    <scope>NUCLEOTIDE SEQUENCE</scope>
    <source>
        <strain evidence="15">CGMCC 1.15493</strain>
    </source>
</reference>
<sequence>MLEIESLTIHFRRYDGLWRRRSVAGLTDVTLDVTAGEVLAVVGSSGAGKSLLAHAILGILPRNAVIEGQIRFEGVGLDAASLRTLRGRRIALVPQSIAHLDPLARVGDQVRWAARRAGLPRGRAAEASAAALHELGLHEGVAEAYPHAVSGGMARRVLLATAMVGHADLVIADEPTDGLDPANAALVLRHLRGLADSGKAVILVTHDLVSALPFATRVAVMRHGALLGIERADDFSADGAGLRSPYARALWRALPQNEFAVPGEPRDA</sequence>
<organism evidence="15 16">
    <name type="scientific">Aureimonas glaciei</name>
    <dbReference type="NCBI Taxonomy" id="1776957"/>
    <lineage>
        <taxon>Bacteria</taxon>
        <taxon>Pseudomonadati</taxon>
        <taxon>Pseudomonadota</taxon>
        <taxon>Alphaproteobacteria</taxon>
        <taxon>Hyphomicrobiales</taxon>
        <taxon>Aurantimonadaceae</taxon>
        <taxon>Aureimonas</taxon>
    </lineage>
</organism>
<dbReference type="Proteomes" id="UP000613160">
    <property type="component" value="Unassembled WGS sequence"/>
</dbReference>
<evidence type="ECO:0000256" key="7">
    <source>
        <dbReference type="ARBA" id="ARBA00022967"/>
    </source>
</evidence>
<evidence type="ECO:0000256" key="3">
    <source>
        <dbReference type="ARBA" id="ARBA00022448"/>
    </source>
</evidence>
<keyword evidence="3" id="KW-0813">Transport</keyword>
<dbReference type="GO" id="GO:0015413">
    <property type="term" value="F:ABC-type nickel transporter activity"/>
    <property type="evidence" value="ECO:0007669"/>
    <property type="project" value="UniProtKB-EC"/>
</dbReference>
<keyword evidence="4" id="KW-1003">Cell membrane</keyword>
<name>A0A916XVX4_9HYPH</name>